<feature type="region of interest" description="Disordered" evidence="1">
    <location>
        <begin position="113"/>
        <end position="168"/>
    </location>
</feature>
<feature type="transmembrane region" description="Helical" evidence="2">
    <location>
        <begin position="26"/>
        <end position="48"/>
    </location>
</feature>
<keyword evidence="2" id="KW-1133">Transmembrane helix</keyword>
<dbReference type="Proteomes" id="UP000504637">
    <property type="component" value="Unplaced"/>
</dbReference>
<evidence type="ECO:0000256" key="2">
    <source>
        <dbReference type="SAM" id="Phobius"/>
    </source>
</evidence>
<accession>A0A6J3MA02</accession>
<keyword evidence="2" id="KW-0472">Membrane</keyword>
<sequence length="168" mass="18765">MEHPGKRLSLPQLHFLGSFVSRECTVWAVNMLVATVIILPFLFFLGALPPRFLHPSPGLDRHRSMWTDLPVEQESHGMRRLQAGRQAGREVQHITAQGASERVTRTYMCAGTTTTTTTSTSPSTYNDKPSCLSLTVSENSTRKTRDGKAEEKQGKESKSAESTRRFET</sequence>
<organism evidence="4">
    <name type="scientific">Dissoconium aciculare CBS 342.82</name>
    <dbReference type="NCBI Taxonomy" id="1314786"/>
    <lineage>
        <taxon>Eukaryota</taxon>
        <taxon>Fungi</taxon>
        <taxon>Dikarya</taxon>
        <taxon>Ascomycota</taxon>
        <taxon>Pezizomycotina</taxon>
        <taxon>Dothideomycetes</taxon>
        <taxon>Dothideomycetidae</taxon>
        <taxon>Mycosphaerellales</taxon>
        <taxon>Dissoconiaceae</taxon>
        <taxon>Dissoconium</taxon>
    </lineage>
</organism>
<dbReference type="RefSeq" id="XP_033461902.1">
    <property type="nucleotide sequence ID" value="XM_033599157.1"/>
</dbReference>
<dbReference type="AlphaFoldDB" id="A0A6J3MA02"/>
<reference evidence="4" key="3">
    <citation type="submission" date="2025-08" db="UniProtKB">
        <authorList>
            <consortium name="RefSeq"/>
        </authorList>
    </citation>
    <scope>IDENTIFICATION</scope>
    <source>
        <strain evidence="4">CBS 342.82</strain>
    </source>
</reference>
<evidence type="ECO:0000313" key="4">
    <source>
        <dbReference type="RefSeq" id="XP_033461902.1"/>
    </source>
</evidence>
<feature type="compositionally biased region" description="Low complexity" evidence="1">
    <location>
        <begin position="113"/>
        <end position="124"/>
    </location>
</feature>
<name>A0A6J3MA02_9PEZI</name>
<reference evidence="4" key="1">
    <citation type="submission" date="2020-01" db="EMBL/GenBank/DDBJ databases">
        <authorList>
            <consortium name="DOE Joint Genome Institute"/>
            <person name="Haridas S."/>
            <person name="Albert R."/>
            <person name="Binder M."/>
            <person name="Bloem J."/>
            <person name="Labutti K."/>
            <person name="Salamov A."/>
            <person name="Andreopoulos B."/>
            <person name="Baker S.E."/>
            <person name="Barry K."/>
            <person name="Bills G."/>
            <person name="Bluhm B.H."/>
            <person name="Cannon C."/>
            <person name="Castanera R."/>
            <person name="Culley D.E."/>
            <person name="Daum C."/>
            <person name="Ezra D."/>
            <person name="Gonzalez J.B."/>
            <person name="Henrissat B."/>
            <person name="Kuo A."/>
            <person name="Liang C."/>
            <person name="Lipzen A."/>
            <person name="Lutzoni F."/>
            <person name="Magnuson J."/>
            <person name="Mondo S."/>
            <person name="Nolan M."/>
            <person name="Ohm R."/>
            <person name="Pangilinan J."/>
            <person name="Park H.-J."/>
            <person name="Ramirez L."/>
            <person name="Alfaro M."/>
            <person name="Sun H."/>
            <person name="Tritt A."/>
            <person name="Yoshinaga Y."/>
            <person name="Zwiers L.-H."/>
            <person name="Turgeon B.G."/>
            <person name="Goodwin S.B."/>
            <person name="Spatafora J.W."/>
            <person name="Crous P.W."/>
            <person name="Grigoriev I.V."/>
        </authorList>
    </citation>
    <scope>NUCLEOTIDE SEQUENCE</scope>
    <source>
        <strain evidence="4">CBS 342.82</strain>
    </source>
</reference>
<dbReference type="GeneID" id="54356956"/>
<evidence type="ECO:0000313" key="3">
    <source>
        <dbReference type="Proteomes" id="UP000504637"/>
    </source>
</evidence>
<feature type="compositionally biased region" description="Basic and acidic residues" evidence="1">
    <location>
        <begin position="140"/>
        <end position="168"/>
    </location>
</feature>
<evidence type="ECO:0000256" key="1">
    <source>
        <dbReference type="SAM" id="MobiDB-lite"/>
    </source>
</evidence>
<keyword evidence="2" id="KW-0812">Transmembrane</keyword>
<proteinExistence type="predicted"/>
<gene>
    <name evidence="4" type="ORF">K489DRAFT_143607</name>
</gene>
<reference evidence="4" key="2">
    <citation type="submission" date="2020-04" db="EMBL/GenBank/DDBJ databases">
        <authorList>
            <consortium name="NCBI Genome Project"/>
        </authorList>
    </citation>
    <scope>NUCLEOTIDE SEQUENCE</scope>
    <source>
        <strain evidence="4">CBS 342.82</strain>
    </source>
</reference>
<protein>
    <submittedName>
        <fullName evidence="4">Uncharacterized protein</fullName>
    </submittedName>
</protein>
<keyword evidence="3" id="KW-1185">Reference proteome</keyword>